<reference evidence="1 2" key="1">
    <citation type="submission" date="2016-07" db="EMBL/GenBank/DDBJ databases">
        <title>Characterization of isolates of Eisenbergiella tayi derived from blood cultures, using whole genome sequencing.</title>
        <authorList>
            <person name="Burdz T."/>
            <person name="Wiebe D."/>
            <person name="Huynh C."/>
            <person name="Bernard K."/>
        </authorList>
    </citation>
    <scope>NUCLEOTIDE SEQUENCE [LARGE SCALE GENOMIC DNA]</scope>
    <source>
        <strain evidence="1 2">NML 110608</strain>
    </source>
</reference>
<dbReference type="RefSeq" id="WP_069151431.1">
    <property type="nucleotide sequence ID" value="NZ_MCGH01000002.1"/>
</dbReference>
<name>A0A1E3A8C8_9FIRM</name>
<dbReference type="EMBL" id="MCGH01000002">
    <property type="protein sequence ID" value="ODM05025.1"/>
    <property type="molecule type" value="Genomic_DNA"/>
</dbReference>
<sequence>MEKTKKLSVNTALCDMTEITEERLSQYSAIAINAAAVIQSEKSAVLISKYPVEINTACVIKVPEGINLIIKNGSIEINEKAFAAEHSFLFVSGSLFIHPAAGKALESYEKIMVNGSLIYPEGLSDAVSKIQVNGTQKSYPDNAICLLKDVDVDKYFILRARQDTPYFINGMVKLLDASLDLAALIQKNVTFLCKKAMVMECLFEQSLPLFDEHTEIQIIPDECRILSDNTELDSGTVSLFGKKLYKNGDLTLTDQSMEALPELEYLKVTGTLYIPEKYSSKLSEFPVEYGSIFVIKGTMISDRSNIRIDKQLLEQTPGGLHVVDCAVAEISEDVSPELIRSRLRLEDIAVVRCSPEIRNAVELVSADVALFEDFKDEEVQEDDDTSFVNAASYKF</sequence>
<gene>
    <name evidence="1" type="ORF">BEI61_00908</name>
</gene>
<dbReference type="AlphaFoldDB" id="A0A1E3A8C8"/>
<proteinExistence type="predicted"/>
<evidence type="ECO:0000313" key="1">
    <source>
        <dbReference type="EMBL" id="ODM05025.1"/>
    </source>
</evidence>
<dbReference type="Proteomes" id="UP000094067">
    <property type="component" value="Unassembled WGS sequence"/>
</dbReference>
<dbReference type="PATRIC" id="fig|1432052.4.peg.1020"/>
<protein>
    <submittedName>
        <fullName evidence="1">Uncharacterized protein</fullName>
    </submittedName>
</protein>
<evidence type="ECO:0000313" key="2">
    <source>
        <dbReference type="Proteomes" id="UP000094067"/>
    </source>
</evidence>
<accession>A0A1E3A8C8</accession>
<organism evidence="1 2">
    <name type="scientific">Eisenbergiella tayi</name>
    <dbReference type="NCBI Taxonomy" id="1432052"/>
    <lineage>
        <taxon>Bacteria</taxon>
        <taxon>Bacillati</taxon>
        <taxon>Bacillota</taxon>
        <taxon>Clostridia</taxon>
        <taxon>Lachnospirales</taxon>
        <taxon>Lachnospiraceae</taxon>
        <taxon>Eisenbergiella</taxon>
    </lineage>
</organism>
<comment type="caution">
    <text evidence="1">The sequence shown here is derived from an EMBL/GenBank/DDBJ whole genome shotgun (WGS) entry which is preliminary data.</text>
</comment>